<dbReference type="Pfam" id="PF00929">
    <property type="entry name" value="RNase_T"/>
    <property type="match status" value="1"/>
</dbReference>
<keyword evidence="6" id="KW-0963">Cytoplasm</keyword>
<reference evidence="8" key="1">
    <citation type="submission" date="2021-04" db="EMBL/GenBank/DDBJ databases">
        <title>The genome sequence of Ideonella sp. 4Y11.</title>
        <authorList>
            <person name="Liu Y."/>
        </authorList>
    </citation>
    <scope>NUCLEOTIDE SEQUENCE</scope>
    <source>
        <strain evidence="8">4Y11</strain>
    </source>
</reference>
<evidence type="ECO:0000256" key="4">
    <source>
        <dbReference type="ARBA" id="ARBA00022839"/>
    </source>
</evidence>
<dbReference type="GO" id="GO:0005737">
    <property type="term" value="C:cytoplasm"/>
    <property type="evidence" value="ECO:0007669"/>
    <property type="project" value="UniProtKB-SubCell"/>
</dbReference>
<dbReference type="RefSeq" id="WP_210803393.1">
    <property type="nucleotide sequence ID" value="NZ_JAGQDE010000017.1"/>
</dbReference>
<evidence type="ECO:0000256" key="5">
    <source>
        <dbReference type="ARBA" id="ARBA00070964"/>
    </source>
</evidence>
<dbReference type="NCBIfam" id="NF003765">
    <property type="entry name" value="PRK05359.1"/>
    <property type="match status" value="1"/>
</dbReference>
<dbReference type="HAMAP" id="MF_00045">
    <property type="entry name" value="Oligoribonuclease"/>
    <property type="match status" value="1"/>
</dbReference>
<organism evidence="8 9">
    <name type="scientific">Ideonella aquatica</name>
    <dbReference type="NCBI Taxonomy" id="2824119"/>
    <lineage>
        <taxon>Bacteria</taxon>
        <taxon>Pseudomonadati</taxon>
        <taxon>Pseudomonadota</taxon>
        <taxon>Betaproteobacteria</taxon>
        <taxon>Burkholderiales</taxon>
        <taxon>Sphaerotilaceae</taxon>
        <taxon>Ideonella</taxon>
    </lineage>
</organism>
<proteinExistence type="inferred from homology"/>
<comment type="function">
    <text evidence="6">3'-to-5' exoribonuclease specific for small oligoribonucleotides.</text>
</comment>
<gene>
    <name evidence="6 8" type="primary">orn</name>
    <name evidence="8" type="ORF">KAK06_17305</name>
</gene>
<dbReference type="InterPro" id="IPR022894">
    <property type="entry name" value="Oligoribonuclease"/>
</dbReference>
<evidence type="ECO:0000256" key="6">
    <source>
        <dbReference type="HAMAP-Rule" id="MF_00045"/>
    </source>
</evidence>
<evidence type="ECO:0000256" key="3">
    <source>
        <dbReference type="ARBA" id="ARBA00022801"/>
    </source>
</evidence>
<dbReference type="CDD" id="cd06135">
    <property type="entry name" value="Orn"/>
    <property type="match status" value="1"/>
</dbReference>
<dbReference type="SMART" id="SM00479">
    <property type="entry name" value="EXOIII"/>
    <property type="match status" value="1"/>
</dbReference>
<evidence type="ECO:0000313" key="8">
    <source>
        <dbReference type="EMBL" id="MBQ0960716.1"/>
    </source>
</evidence>
<comment type="subcellular location">
    <subcellularLocation>
        <location evidence="6">Cytoplasm</location>
    </subcellularLocation>
</comment>
<keyword evidence="3 6" id="KW-0378">Hydrolase</keyword>
<dbReference type="InterPro" id="IPR036397">
    <property type="entry name" value="RNaseH_sf"/>
</dbReference>
<dbReference type="FunFam" id="3.30.420.10:FF:000003">
    <property type="entry name" value="Oligoribonuclease"/>
    <property type="match status" value="1"/>
</dbReference>
<feature type="active site" evidence="6">
    <location>
        <position position="136"/>
    </location>
</feature>
<sequence>MTDTAAVLAKSEQNLIWIDLEMTGLKPESDRIIEIAVVVTDPSLSIRVEGPVFAIHQSDAVLDGMDAWNKGTHGKSGLIDRVKASEVSEADAEARVIEFLAQYVPAGKSPMCGNSICQDRRFLAKDMKGLEAYFHYRNLDVSTLKELAKRWNPAALEGLVKANKHTALADIHESIDELAHYRSTFLKV</sequence>
<feature type="domain" description="Exonuclease" evidence="7">
    <location>
        <begin position="14"/>
        <end position="187"/>
    </location>
</feature>
<dbReference type="GO" id="GO:0000175">
    <property type="term" value="F:3'-5'-RNA exonuclease activity"/>
    <property type="evidence" value="ECO:0007669"/>
    <property type="project" value="InterPro"/>
</dbReference>
<dbReference type="Gene3D" id="3.30.420.10">
    <property type="entry name" value="Ribonuclease H-like superfamily/Ribonuclease H"/>
    <property type="match status" value="1"/>
</dbReference>
<protein>
    <recommendedName>
        <fullName evidence="5 6">Oligoribonuclease</fullName>
        <ecNumber evidence="6">3.1.-.-</ecNumber>
    </recommendedName>
</protein>
<comment type="similarity">
    <text evidence="1 6">Belongs to the oligoribonuclease family.</text>
</comment>
<evidence type="ECO:0000259" key="7">
    <source>
        <dbReference type="SMART" id="SM00479"/>
    </source>
</evidence>
<keyword evidence="9" id="KW-1185">Reference proteome</keyword>
<dbReference type="EMBL" id="JAGQDE010000017">
    <property type="protein sequence ID" value="MBQ0960716.1"/>
    <property type="molecule type" value="Genomic_DNA"/>
</dbReference>
<evidence type="ECO:0000256" key="2">
    <source>
        <dbReference type="ARBA" id="ARBA00022722"/>
    </source>
</evidence>
<dbReference type="InterPro" id="IPR012337">
    <property type="entry name" value="RNaseH-like_sf"/>
</dbReference>
<dbReference type="GO" id="GO:0006259">
    <property type="term" value="P:DNA metabolic process"/>
    <property type="evidence" value="ECO:0007669"/>
    <property type="project" value="UniProtKB-ARBA"/>
</dbReference>
<dbReference type="InterPro" id="IPR013520">
    <property type="entry name" value="Ribonucl_H"/>
</dbReference>
<dbReference type="SUPFAM" id="SSF53098">
    <property type="entry name" value="Ribonuclease H-like"/>
    <property type="match status" value="1"/>
</dbReference>
<dbReference type="EC" id="3.1.-.-" evidence="6"/>
<evidence type="ECO:0000313" key="9">
    <source>
        <dbReference type="Proteomes" id="UP000678374"/>
    </source>
</evidence>
<dbReference type="GO" id="GO:0003676">
    <property type="term" value="F:nucleic acid binding"/>
    <property type="evidence" value="ECO:0007669"/>
    <property type="project" value="InterPro"/>
</dbReference>
<dbReference type="Proteomes" id="UP000678374">
    <property type="component" value="Unassembled WGS sequence"/>
</dbReference>
<dbReference type="AlphaFoldDB" id="A0A941BHB2"/>
<comment type="caution">
    <text evidence="8">The sequence shown here is derived from an EMBL/GenBank/DDBJ whole genome shotgun (WGS) entry which is preliminary data.</text>
</comment>
<accession>A0A941BHB2</accession>
<name>A0A941BHB2_9BURK</name>
<dbReference type="PANTHER" id="PTHR11046">
    <property type="entry name" value="OLIGORIBONUCLEASE, MITOCHONDRIAL"/>
    <property type="match status" value="1"/>
</dbReference>
<keyword evidence="4 6" id="KW-0269">Exonuclease</keyword>
<evidence type="ECO:0000256" key="1">
    <source>
        <dbReference type="ARBA" id="ARBA00009921"/>
    </source>
</evidence>
<dbReference type="PANTHER" id="PTHR11046:SF0">
    <property type="entry name" value="OLIGORIBONUCLEASE, MITOCHONDRIAL"/>
    <property type="match status" value="1"/>
</dbReference>
<keyword evidence="2 6" id="KW-0540">Nuclease</keyword>